<sequence>MPQGPLCAYDGAQNSTDPENSSAVPDSSTPQATVSAAQITRADVADKTKGIGFSGTGFTADEKATVTVVGTDGTEYTPQTQLTVDENGKVNGTYYFSTTEGAQVPVGKYTLFLTDLKTEKDSSKVTFEVVASDADIDDSGAGGTCERPTAPAPSTTSPAPTETPSETQSPTETPTQTPTETPTQTPSETASPTETPTQSPTETPTQTPSETASPTETPTQSPTETQTPPQTPSESPEESPAESEEPTPSETESQPSPTETGTPSETGDPSPSSSEGTNDDEQPAAAPQALIIDPTEITSEDFLNKGVTLGVTGAQPGEKITIVVEHAQGKVDRYTMSKDADDEGKATFGVQAKVKAVLGTYNVRVQAESFDKPQGGSFTVVTNGTDVSEDGNGSGSGGGSGSGDSGSGSSASNDLPRTGAELTGLALGAGLLVVGAAAVVITRRRADAAADDPAEF</sequence>
<reference evidence="8 9" key="1">
    <citation type="submission" date="2020-12" db="EMBL/GenBank/DDBJ databases">
        <title>FDA dAtabase for Regulatory Grade micrObial Sequences (FDA-ARGOS): Supporting development and validation of Infectious Disease Dx tests.</title>
        <authorList>
            <person name="Sproer C."/>
            <person name="Gronow S."/>
            <person name="Severitt S."/>
            <person name="Schroder I."/>
            <person name="Tallon L."/>
            <person name="Sadzewicz L."/>
            <person name="Zhao X."/>
            <person name="Boylan J."/>
            <person name="Ott S."/>
            <person name="Bowen H."/>
            <person name="Vavikolanu K."/>
            <person name="Mehta A."/>
            <person name="Aluvathingal J."/>
            <person name="Nadendla S."/>
            <person name="Lowell S."/>
            <person name="Myers T."/>
            <person name="Yan Y."/>
            <person name="Sichtig H."/>
        </authorList>
    </citation>
    <scope>NUCLEOTIDE SEQUENCE [LARGE SCALE GENOMIC DNA]</scope>
    <source>
        <strain evidence="8 9">FDAARGOS_990</strain>
    </source>
</reference>
<keyword evidence="6" id="KW-0472">Membrane</keyword>
<feature type="domain" description="Gram-positive cocci surface proteins LPxTG" evidence="7">
    <location>
        <begin position="410"/>
        <end position="445"/>
    </location>
</feature>
<keyword evidence="2" id="KW-0964">Secreted</keyword>
<evidence type="ECO:0000313" key="8">
    <source>
        <dbReference type="EMBL" id="QQB14897.1"/>
    </source>
</evidence>
<dbReference type="EMBL" id="CP065989">
    <property type="protein sequence ID" value="QQB14897.1"/>
    <property type="molecule type" value="Genomic_DNA"/>
</dbReference>
<keyword evidence="6" id="KW-0812">Transmembrane</keyword>
<evidence type="ECO:0000313" key="9">
    <source>
        <dbReference type="Proteomes" id="UP000595374"/>
    </source>
</evidence>
<dbReference type="Pfam" id="PF00746">
    <property type="entry name" value="Gram_pos_anchor"/>
    <property type="match status" value="1"/>
</dbReference>
<proteinExistence type="predicted"/>
<protein>
    <submittedName>
        <fullName evidence="8">LPXTG cell wall anchor domain-containing protein</fullName>
    </submittedName>
</protein>
<feature type="region of interest" description="Disordered" evidence="5">
    <location>
        <begin position="1"/>
        <end position="35"/>
    </location>
</feature>
<keyword evidence="6" id="KW-1133">Transmembrane helix</keyword>
<feature type="compositionally biased region" description="Acidic residues" evidence="5">
    <location>
        <begin position="235"/>
        <end position="247"/>
    </location>
</feature>
<name>A0A7T4A048_9MICO</name>
<organism evidence="8 9">
    <name type="scientific">Brevibacterium casei</name>
    <dbReference type="NCBI Taxonomy" id="33889"/>
    <lineage>
        <taxon>Bacteria</taxon>
        <taxon>Bacillati</taxon>
        <taxon>Actinomycetota</taxon>
        <taxon>Actinomycetes</taxon>
        <taxon>Micrococcales</taxon>
        <taxon>Brevibacteriaceae</taxon>
        <taxon>Brevibacterium</taxon>
    </lineage>
</organism>
<evidence type="ECO:0000256" key="6">
    <source>
        <dbReference type="SAM" id="Phobius"/>
    </source>
</evidence>
<feature type="compositionally biased region" description="Gly residues" evidence="5">
    <location>
        <begin position="392"/>
        <end position="406"/>
    </location>
</feature>
<gene>
    <name evidence="8" type="ORF">I6H47_02670</name>
</gene>
<feature type="transmembrane region" description="Helical" evidence="6">
    <location>
        <begin position="422"/>
        <end position="441"/>
    </location>
</feature>
<dbReference type="RefSeq" id="WP_198499940.1">
    <property type="nucleotide sequence ID" value="NZ_CP065989.1"/>
</dbReference>
<feature type="compositionally biased region" description="Polar residues" evidence="5">
    <location>
        <begin position="267"/>
        <end position="276"/>
    </location>
</feature>
<keyword evidence="4" id="KW-0572">Peptidoglycan-anchor</keyword>
<dbReference type="NCBIfam" id="TIGR01167">
    <property type="entry name" value="LPXTG_anchor"/>
    <property type="match status" value="1"/>
</dbReference>
<feature type="compositionally biased region" description="Polar residues" evidence="5">
    <location>
        <begin position="376"/>
        <end position="386"/>
    </location>
</feature>
<evidence type="ECO:0000256" key="1">
    <source>
        <dbReference type="ARBA" id="ARBA00022512"/>
    </source>
</evidence>
<dbReference type="Proteomes" id="UP000595374">
    <property type="component" value="Chromosome"/>
</dbReference>
<evidence type="ECO:0000256" key="3">
    <source>
        <dbReference type="ARBA" id="ARBA00022729"/>
    </source>
</evidence>
<keyword evidence="1" id="KW-0134">Cell wall</keyword>
<evidence type="ECO:0000256" key="2">
    <source>
        <dbReference type="ARBA" id="ARBA00022525"/>
    </source>
</evidence>
<feature type="region of interest" description="Disordered" evidence="5">
    <location>
        <begin position="129"/>
        <end position="291"/>
    </location>
</feature>
<dbReference type="AlphaFoldDB" id="A0A7T4A048"/>
<evidence type="ECO:0000256" key="4">
    <source>
        <dbReference type="ARBA" id="ARBA00023088"/>
    </source>
</evidence>
<dbReference type="PANTHER" id="PTHR46155:SF1">
    <property type="entry name" value="BIFUNCTIONAL INHIBITOR_LIPID-TRANSFER PROTEIN_SEED STORAGE 2S ALBUMIN SUPERFAMILY PROTEIN"/>
    <property type="match status" value="1"/>
</dbReference>
<feature type="compositionally biased region" description="Low complexity" evidence="5">
    <location>
        <begin position="148"/>
        <end position="234"/>
    </location>
</feature>
<feature type="compositionally biased region" description="Polar residues" evidence="5">
    <location>
        <begin position="12"/>
        <end position="35"/>
    </location>
</feature>
<evidence type="ECO:0000256" key="5">
    <source>
        <dbReference type="SAM" id="MobiDB-lite"/>
    </source>
</evidence>
<evidence type="ECO:0000259" key="7">
    <source>
        <dbReference type="Pfam" id="PF00746"/>
    </source>
</evidence>
<feature type="compositionally biased region" description="Low complexity" evidence="5">
    <location>
        <begin position="248"/>
        <end position="266"/>
    </location>
</feature>
<keyword evidence="3" id="KW-0732">Signal</keyword>
<dbReference type="PANTHER" id="PTHR46155">
    <property type="entry name" value="BIFUNCTIONAL INHIBITOR/LIPID-TRANSFER PROTEIN/SEED STORAGE 2S ALBUMIN SUPERFAMILY PROTEIN"/>
    <property type="match status" value="1"/>
</dbReference>
<feature type="region of interest" description="Disordered" evidence="5">
    <location>
        <begin position="372"/>
        <end position="418"/>
    </location>
</feature>
<accession>A0A7T4A048</accession>
<dbReference type="InterPro" id="IPR019931">
    <property type="entry name" value="LPXTG_anchor"/>
</dbReference>